<protein>
    <submittedName>
        <fullName evidence="2">Uncharacterized protein</fullName>
    </submittedName>
</protein>
<name>A0AAW0BUT2_9AGAR</name>
<proteinExistence type="predicted"/>
<gene>
    <name evidence="2" type="ORF">R3P38DRAFT_2932268</name>
</gene>
<dbReference type="AlphaFoldDB" id="A0AAW0BUT2"/>
<evidence type="ECO:0000313" key="3">
    <source>
        <dbReference type="Proteomes" id="UP001362999"/>
    </source>
</evidence>
<accession>A0AAW0BUT2</accession>
<evidence type="ECO:0000256" key="1">
    <source>
        <dbReference type="SAM" id="Phobius"/>
    </source>
</evidence>
<comment type="caution">
    <text evidence="2">The sequence shown here is derived from an EMBL/GenBank/DDBJ whole genome shotgun (WGS) entry which is preliminary data.</text>
</comment>
<keyword evidence="1" id="KW-0472">Membrane</keyword>
<dbReference type="Proteomes" id="UP001362999">
    <property type="component" value="Unassembled WGS sequence"/>
</dbReference>
<reference evidence="2 3" key="1">
    <citation type="journal article" date="2024" name="J Genomics">
        <title>Draft genome sequencing and assembly of Favolaschia claudopus CIRM-BRFM 2984 isolated from oak limbs.</title>
        <authorList>
            <person name="Navarro D."/>
            <person name="Drula E."/>
            <person name="Chaduli D."/>
            <person name="Cazenave R."/>
            <person name="Ahrendt S."/>
            <person name="Wang J."/>
            <person name="Lipzen A."/>
            <person name="Daum C."/>
            <person name="Barry K."/>
            <person name="Grigoriev I.V."/>
            <person name="Favel A."/>
            <person name="Rosso M.N."/>
            <person name="Martin F."/>
        </authorList>
    </citation>
    <scope>NUCLEOTIDE SEQUENCE [LARGE SCALE GENOMIC DNA]</scope>
    <source>
        <strain evidence="2 3">CIRM-BRFM 2984</strain>
    </source>
</reference>
<organism evidence="2 3">
    <name type="scientific">Favolaschia claudopus</name>
    <dbReference type="NCBI Taxonomy" id="2862362"/>
    <lineage>
        <taxon>Eukaryota</taxon>
        <taxon>Fungi</taxon>
        <taxon>Dikarya</taxon>
        <taxon>Basidiomycota</taxon>
        <taxon>Agaricomycotina</taxon>
        <taxon>Agaricomycetes</taxon>
        <taxon>Agaricomycetidae</taxon>
        <taxon>Agaricales</taxon>
        <taxon>Marasmiineae</taxon>
        <taxon>Mycenaceae</taxon>
        <taxon>Favolaschia</taxon>
    </lineage>
</organism>
<evidence type="ECO:0000313" key="2">
    <source>
        <dbReference type="EMBL" id="KAK7029897.1"/>
    </source>
</evidence>
<feature type="transmembrane region" description="Helical" evidence="1">
    <location>
        <begin position="59"/>
        <end position="78"/>
    </location>
</feature>
<keyword evidence="1" id="KW-0812">Transmembrane</keyword>
<dbReference type="EMBL" id="JAWWNJ010000026">
    <property type="protein sequence ID" value="KAK7029897.1"/>
    <property type="molecule type" value="Genomic_DNA"/>
</dbReference>
<keyword evidence="1" id="KW-1133">Transmembrane helix</keyword>
<sequence>MVTATCNSLWAPGKILCWHLATHSYFSRLAVCCMFPWDSVGLVNVLRDEANGISPIKPFRSWAACILVAALLCMATMLSSEHCFERT</sequence>
<keyword evidence="3" id="KW-1185">Reference proteome</keyword>